<evidence type="ECO:0000256" key="1">
    <source>
        <dbReference type="SAM" id="Phobius"/>
    </source>
</evidence>
<feature type="transmembrane region" description="Helical" evidence="1">
    <location>
        <begin position="137"/>
        <end position="154"/>
    </location>
</feature>
<dbReference type="RefSeq" id="WP_167635910.1">
    <property type="nucleotide sequence ID" value="NZ_JAATOP010000001.1"/>
</dbReference>
<name>A0ABX0VVX9_9RHOB</name>
<keyword evidence="1" id="KW-0812">Transmembrane</keyword>
<accession>A0ABX0VVX9</accession>
<dbReference type="Pfam" id="PF04657">
    <property type="entry name" value="DMT_YdcZ"/>
    <property type="match status" value="1"/>
</dbReference>
<feature type="transmembrane region" description="Helical" evidence="1">
    <location>
        <begin position="98"/>
        <end position="117"/>
    </location>
</feature>
<evidence type="ECO:0000313" key="2">
    <source>
        <dbReference type="EMBL" id="NIY71019.1"/>
    </source>
</evidence>
<dbReference type="PANTHER" id="PTHR34821:SF2">
    <property type="entry name" value="INNER MEMBRANE PROTEIN YDCZ"/>
    <property type="match status" value="1"/>
</dbReference>
<dbReference type="EMBL" id="JAATOP010000001">
    <property type="protein sequence ID" value="NIY71019.1"/>
    <property type="molecule type" value="Genomic_DNA"/>
</dbReference>
<evidence type="ECO:0000313" key="3">
    <source>
        <dbReference type="Proteomes" id="UP000709466"/>
    </source>
</evidence>
<dbReference type="Proteomes" id="UP000709466">
    <property type="component" value="Unassembled WGS sequence"/>
</dbReference>
<dbReference type="InterPro" id="IPR006750">
    <property type="entry name" value="YdcZ"/>
</dbReference>
<keyword evidence="3" id="KW-1185">Reference proteome</keyword>
<feature type="transmembrane region" description="Helical" evidence="1">
    <location>
        <begin position="75"/>
        <end position="92"/>
    </location>
</feature>
<comment type="caution">
    <text evidence="2">The sequence shown here is derived from an EMBL/GenBank/DDBJ whole genome shotgun (WGS) entry which is preliminary data.</text>
</comment>
<reference evidence="2 3" key="1">
    <citation type="submission" date="2020-03" db="EMBL/GenBank/DDBJ databases">
        <title>Bacterial isolates of synthetic phycosphere.</title>
        <authorList>
            <person name="Fu H."/>
            <person name="Moran M.A."/>
        </authorList>
    </citation>
    <scope>NUCLEOTIDE SEQUENCE [LARGE SCALE GENOMIC DNA]</scope>
    <source>
        <strain evidence="2 3">HF1</strain>
    </source>
</reference>
<sequence length="157" mass="15877">MTQPPERPAILFFAALGTGGLLTLMTYFNGQLAAAASALFSSLSAHGTGAIAAILMLVAIPAFRRRPAGASKAPLWAYLGGISGALTVILTSTAVNSALALSGTLALGLAGQMVFGLTADKFGLFGLPRKSPAWKDLAGIALIVAGSLLIIFYGRGA</sequence>
<organism evidence="2 3">
    <name type="scientific">Marivivens donghaensis</name>
    <dbReference type="NCBI Taxonomy" id="1699413"/>
    <lineage>
        <taxon>Bacteria</taxon>
        <taxon>Pseudomonadati</taxon>
        <taxon>Pseudomonadota</taxon>
        <taxon>Alphaproteobacteria</taxon>
        <taxon>Rhodobacterales</taxon>
        <taxon>Paracoccaceae</taxon>
        <taxon>Marivivens group</taxon>
        <taxon>Marivivens</taxon>
    </lineage>
</organism>
<feature type="transmembrane region" description="Helical" evidence="1">
    <location>
        <begin position="45"/>
        <end position="63"/>
    </location>
</feature>
<dbReference type="PANTHER" id="PTHR34821">
    <property type="entry name" value="INNER MEMBRANE PROTEIN YDCZ"/>
    <property type="match status" value="1"/>
</dbReference>
<gene>
    <name evidence="2" type="ORF">HCZ30_01060</name>
</gene>
<protein>
    <submittedName>
        <fullName evidence="2">EamA-like transporter family protein</fullName>
    </submittedName>
</protein>
<proteinExistence type="predicted"/>
<keyword evidence="1" id="KW-1133">Transmembrane helix</keyword>
<keyword evidence="1" id="KW-0472">Membrane</keyword>